<comment type="caution">
    <text evidence="13">The sequence shown here is derived from an EMBL/GenBank/DDBJ whole genome shotgun (WGS) entry which is preliminary data.</text>
</comment>
<dbReference type="CDD" id="cd06261">
    <property type="entry name" value="TM_PBP2"/>
    <property type="match status" value="1"/>
</dbReference>
<dbReference type="SUPFAM" id="SSF161098">
    <property type="entry name" value="MetI-like"/>
    <property type="match status" value="1"/>
</dbReference>
<evidence type="ECO:0000256" key="4">
    <source>
        <dbReference type="ARBA" id="ARBA00022475"/>
    </source>
</evidence>
<comment type="subcellular location">
    <subcellularLocation>
        <location evidence="1 9">Cell membrane</location>
        <topology evidence="1 9">Multi-pass membrane protein</topology>
    </subcellularLocation>
</comment>
<evidence type="ECO:0000259" key="12">
    <source>
        <dbReference type="PROSITE" id="PS50928"/>
    </source>
</evidence>
<keyword evidence="7 9" id="KW-1133">Transmembrane helix</keyword>
<feature type="transmembrane region" description="Helical" evidence="9">
    <location>
        <begin position="179"/>
        <end position="200"/>
    </location>
</feature>
<feature type="region of interest" description="Disordered" evidence="11">
    <location>
        <begin position="1"/>
        <end position="28"/>
    </location>
</feature>
<evidence type="ECO:0000256" key="5">
    <source>
        <dbReference type="ARBA" id="ARBA00022592"/>
    </source>
</evidence>
<dbReference type="Pfam" id="PF00528">
    <property type="entry name" value="BPD_transp_1"/>
    <property type="match status" value="1"/>
</dbReference>
<name>A0A853DIY9_9MICO</name>
<comment type="function">
    <text evidence="10">Part of the binding-protein-dependent transport system for phosphate; probably responsible for the translocation of the substrate across the membrane.</text>
</comment>
<keyword evidence="4 10" id="KW-1003">Cell membrane</keyword>
<dbReference type="AlphaFoldDB" id="A0A853DIY9"/>
<dbReference type="EMBL" id="JACCFW010000001">
    <property type="protein sequence ID" value="NYJ75929.1"/>
    <property type="molecule type" value="Genomic_DNA"/>
</dbReference>
<organism evidence="13 14">
    <name type="scientific">Allobranchiibius huperziae</name>
    <dbReference type="NCBI Taxonomy" id="1874116"/>
    <lineage>
        <taxon>Bacteria</taxon>
        <taxon>Bacillati</taxon>
        <taxon>Actinomycetota</taxon>
        <taxon>Actinomycetes</taxon>
        <taxon>Micrococcales</taxon>
        <taxon>Dermacoccaceae</taxon>
        <taxon>Allobranchiibius</taxon>
    </lineage>
</organism>
<dbReference type="RefSeq" id="WP_179482976.1">
    <property type="nucleotide sequence ID" value="NZ_JACCFW010000001.1"/>
</dbReference>
<keyword evidence="8 9" id="KW-0472">Membrane</keyword>
<gene>
    <name evidence="13" type="ORF">HNR15_002892</name>
</gene>
<evidence type="ECO:0000256" key="7">
    <source>
        <dbReference type="ARBA" id="ARBA00022989"/>
    </source>
</evidence>
<comment type="similarity">
    <text evidence="2 10">Belongs to the binding-protein-dependent transport system permease family. CysTW subfamily.</text>
</comment>
<dbReference type="InterPro" id="IPR035906">
    <property type="entry name" value="MetI-like_sf"/>
</dbReference>
<evidence type="ECO:0000256" key="11">
    <source>
        <dbReference type="SAM" id="MobiDB-lite"/>
    </source>
</evidence>
<dbReference type="PANTHER" id="PTHR30425:SF1">
    <property type="entry name" value="PHOSPHATE TRANSPORT SYSTEM PERMEASE PROTEIN PSTC"/>
    <property type="match status" value="1"/>
</dbReference>
<evidence type="ECO:0000256" key="2">
    <source>
        <dbReference type="ARBA" id="ARBA00007069"/>
    </source>
</evidence>
<evidence type="ECO:0000256" key="10">
    <source>
        <dbReference type="RuleBase" id="RU363054"/>
    </source>
</evidence>
<feature type="transmembrane region" description="Helical" evidence="9">
    <location>
        <begin position="86"/>
        <end position="117"/>
    </location>
</feature>
<dbReference type="InterPro" id="IPR011864">
    <property type="entry name" value="Phosphate_PstC"/>
</dbReference>
<keyword evidence="14" id="KW-1185">Reference proteome</keyword>
<dbReference type="InterPro" id="IPR000515">
    <property type="entry name" value="MetI-like"/>
</dbReference>
<evidence type="ECO:0000256" key="8">
    <source>
        <dbReference type="ARBA" id="ARBA00023136"/>
    </source>
</evidence>
<keyword evidence="5 10" id="KW-0592">Phosphate transport</keyword>
<dbReference type="GO" id="GO:0005315">
    <property type="term" value="F:phosphate transmembrane transporter activity"/>
    <property type="evidence" value="ECO:0007669"/>
    <property type="project" value="InterPro"/>
</dbReference>
<evidence type="ECO:0000256" key="1">
    <source>
        <dbReference type="ARBA" id="ARBA00004651"/>
    </source>
</evidence>
<evidence type="ECO:0000313" key="13">
    <source>
        <dbReference type="EMBL" id="NYJ75929.1"/>
    </source>
</evidence>
<dbReference type="PROSITE" id="PS50928">
    <property type="entry name" value="ABC_TM1"/>
    <property type="match status" value="1"/>
</dbReference>
<feature type="domain" description="ABC transmembrane type-1" evidence="12">
    <location>
        <begin position="92"/>
        <end position="323"/>
    </location>
</feature>
<feature type="transmembrane region" description="Helical" evidence="9">
    <location>
        <begin position="249"/>
        <end position="267"/>
    </location>
</feature>
<dbReference type="Proteomes" id="UP000571817">
    <property type="component" value="Unassembled WGS sequence"/>
</dbReference>
<dbReference type="InterPro" id="IPR051124">
    <property type="entry name" value="Phosphate_Transport_Permease"/>
</dbReference>
<dbReference type="PANTHER" id="PTHR30425">
    <property type="entry name" value="PHOSPHATE TRANSPORT SYSTEM PERMEASE PROTEIN PST"/>
    <property type="match status" value="1"/>
</dbReference>
<sequence length="335" mass="35053">MSSITGVSVGDELSDPSGAPNSGAGASTGTKGDRVFGGLAMGAGLLVVAIVSLVAIFLLVQAIPAIGKDKINFLTSREFTSAQLRFGIVQLLWTTVTSSLVALVLAVPFAVGIALFLTHYAPPWFSRIGAALIDLLAAVPSIVYGLWGFYVVAPKFVHVQDALNSVLGWIPLFGKVDTVTGGATIMMVGVVLAIMILPIITALSREVFAQTPVTHKEGALALGATRWEMIRTAVLPFGRPGVISASMLGLGRALGETIAVLFILSALPGTTKWTWSLFNGGSTFASQIANDAPNDQNDANSMGALIAAGLVLFVLTFVVNAIARVIIERRKEFTE</sequence>
<keyword evidence="6 9" id="KW-0812">Transmembrane</keyword>
<reference evidence="13 14" key="1">
    <citation type="submission" date="2020-07" db="EMBL/GenBank/DDBJ databases">
        <title>Sequencing the genomes of 1000 actinobacteria strains.</title>
        <authorList>
            <person name="Klenk H.-P."/>
        </authorList>
    </citation>
    <scope>NUCLEOTIDE SEQUENCE [LARGE SCALE GENOMIC DNA]</scope>
    <source>
        <strain evidence="13 14">DSM 29531</strain>
    </source>
</reference>
<dbReference type="GO" id="GO:0005886">
    <property type="term" value="C:plasma membrane"/>
    <property type="evidence" value="ECO:0007669"/>
    <property type="project" value="UniProtKB-SubCell"/>
</dbReference>
<feature type="transmembrane region" description="Helical" evidence="9">
    <location>
        <begin position="39"/>
        <end position="66"/>
    </location>
</feature>
<accession>A0A853DIY9</accession>
<evidence type="ECO:0000256" key="3">
    <source>
        <dbReference type="ARBA" id="ARBA00022448"/>
    </source>
</evidence>
<feature type="transmembrane region" description="Helical" evidence="9">
    <location>
        <begin position="129"/>
        <end position="150"/>
    </location>
</feature>
<evidence type="ECO:0000256" key="6">
    <source>
        <dbReference type="ARBA" id="ARBA00022692"/>
    </source>
</evidence>
<dbReference type="GO" id="GO:0006817">
    <property type="term" value="P:phosphate ion transport"/>
    <property type="evidence" value="ECO:0007669"/>
    <property type="project" value="UniProtKB-KW"/>
</dbReference>
<evidence type="ECO:0000256" key="9">
    <source>
        <dbReference type="RuleBase" id="RU363032"/>
    </source>
</evidence>
<proteinExistence type="inferred from homology"/>
<feature type="transmembrane region" description="Helical" evidence="9">
    <location>
        <begin position="304"/>
        <end position="327"/>
    </location>
</feature>
<protein>
    <recommendedName>
        <fullName evidence="10">Phosphate transport system permease protein</fullName>
    </recommendedName>
</protein>
<dbReference type="NCBIfam" id="TIGR02138">
    <property type="entry name" value="phosphate_pstC"/>
    <property type="match status" value="1"/>
</dbReference>
<evidence type="ECO:0000313" key="14">
    <source>
        <dbReference type="Proteomes" id="UP000571817"/>
    </source>
</evidence>
<keyword evidence="3 9" id="KW-0813">Transport</keyword>
<dbReference type="Gene3D" id="1.10.3720.10">
    <property type="entry name" value="MetI-like"/>
    <property type="match status" value="1"/>
</dbReference>